<dbReference type="PROSITE" id="PS00134">
    <property type="entry name" value="TRYPSIN_HIS"/>
    <property type="match status" value="1"/>
</dbReference>
<sequence>MLKLFALLALSTFTTALHLVSLDEEASSRAIGGTIASASAPWQVSIHYQTKLQCGGSIISKDWVITAAHCISPTSPLSSYLIRAGSSSHSSGGSIHTVDRIVTHEFFTTNKYGFHNNDIALIHVAEPIVLDTSRQVISLYNTDEIVSSSVRAQVTGWGDIVLATDVLQSISTYIITKATCNTTYSKYGGIYDNQSCFGESSGSPAACRTDAGGAVVLSRRLAGVVSWSEGCGRPSFPSVFTEVSHYRLWIKRYAGV</sequence>
<evidence type="ECO:0000256" key="4">
    <source>
        <dbReference type="ARBA" id="ARBA00022825"/>
    </source>
</evidence>
<dbReference type="Proteomes" id="UP000786811">
    <property type="component" value="Unassembled WGS sequence"/>
</dbReference>
<evidence type="ECO:0000259" key="7">
    <source>
        <dbReference type="PROSITE" id="PS50240"/>
    </source>
</evidence>
<keyword evidence="9" id="KW-1185">Reference proteome</keyword>
<dbReference type="Pfam" id="PF00089">
    <property type="entry name" value="Trypsin"/>
    <property type="match status" value="1"/>
</dbReference>
<accession>A0A8J2HK98</accession>
<protein>
    <submittedName>
        <fullName evidence="8">Trypsin 2-like</fullName>
    </submittedName>
</protein>
<dbReference type="InterPro" id="IPR001314">
    <property type="entry name" value="Peptidase_S1A"/>
</dbReference>
<name>A0A8J2HK98_COTCN</name>
<proteinExistence type="inferred from homology"/>
<dbReference type="OrthoDB" id="10059102at2759"/>
<dbReference type="PANTHER" id="PTHR24276">
    <property type="entry name" value="POLYSERASE-RELATED"/>
    <property type="match status" value="1"/>
</dbReference>
<dbReference type="PROSITE" id="PS50240">
    <property type="entry name" value="TRYPSIN_DOM"/>
    <property type="match status" value="1"/>
</dbReference>
<feature type="domain" description="Peptidase S1" evidence="7">
    <location>
        <begin position="30"/>
        <end position="255"/>
    </location>
</feature>
<dbReference type="EMBL" id="CAJNRD030001122">
    <property type="protein sequence ID" value="CAG5099546.1"/>
    <property type="molecule type" value="Genomic_DNA"/>
</dbReference>
<evidence type="ECO:0000313" key="8">
    <source>
        <dbReference type="EMBL" id="CAG5099546.1"/>
    </source>
</evidence>
<feature type="signal peptide" evidence="6">
    <location>
        <begin position="1"/>
        <end position="16"/>
    </location>
</feature>
<dbReference type="GO" id="GO:0004252">
    <property type="term" value="F:serine-type endopeptidase activity"/>
    <property type="evidence" value="ECO:0007669"/>
    <property type="project" value="InterPro"/>
</dbReference>
<organism evidence="8 9">
    <name type="scientific">Cotesia congregata</name>
    <name type="common">Parasitoid wasp</name>
    <name type="synonym">Apanteles congregatus</name>
    <dbReference type="NCBI Taxonomy" id="51543"/>
    <lineage>
        <taxon>Eukaryota</taxon>
        <taxon>Metazoa</taxon>
        <taxon>Ecdysozoa</taxon>
        <taxon>Arthropoda</taxon>
        <taxon>Hexapoda</taxon>
        <taxon>Insecta</taxon>
        <taxon>Pterygota</taxon>
        <taxon>Neoptera</taxon>
        <taxon>Endopterygota</taxon>
        <taxon>Hymenoptera</taxon>
        <taxon>Apocrita</taxon>
        <taxon>Ichneumonoidea</taxon>
        <taxon>Braconidae</taxon>
        <taxon>Microgastrinae</taxon>
        <taxon>Cotesia</taxon>
    </lineage>
</organism>
<evidence type="ECO:0000256" key="3">
    <source>
        <dbReference type="ARBA" id="ARBA00022801"/>
    </source>
</evidence>
<reference evidence="8" key="1">
    <citation type="submission" date="2021-04" db="EMBL/GenBank/DDBJ databases">
        <authorList>
            <person name="Chebbi M.A.C M."/>
        </authorList>
    </citation>
    <scope>NUCLEOTIDE SEQUENCE</scope>
</reference>
<evidence type="ECO:0000256" key="1">
    <source>
        <dbReference type="ARBA" id="ARBA00007664"/>
    </source>
</evidence>
<keyword evidence="3" id="KW-0378">Hydrolase</keyword>
<feature type="chain" id="PRO_5035326097" evidence="6">
    <location>
        <begin position="17"/>
        <end position="256"/>
    </location>
</feature>
<dbReference type="InterPro" id="IPR009003">
    <property type="entry name" value="Peptidase_S1_PA"/>
</dbReference>
<comment type="caution">
    <text evidence="8">The sequence shown here is derived from an EMBL/GenBank/DDBJ whole genome shotgun (WGS) entry which is preliminary data.</text>
</comment>
<dbReference type="SUPFAM" id="SSF50494">
    <property type="entry name" value="Trypsin-like serine proteases"/>
    <property type="match status" value="1"/>
</dbReference>
<evidence type="ECO:0000313" key="9">
    <source>
        <dbReference type="Proteomes" id="UP000786811"/>
    </source>
</evidence>
<keyword evidence="2" id="KW-0645">Protease</keyword>
<dbReference type="AlphaFoldDB" id="A0A8J2HK98"/>
<evidence type="ECO:0000256" key="5">
    <source>
        <dbReference type="ARBA" id="ARBA00023157"/>
    </source>
</evidence>
<dbReference type="InterPro" id="IPR001254">
    <property type="entry name" value="Trypsin_dom"/>
</dbReference>
<keyword evidence="4" id="KW-0720">Serine protease</keyword>
<dbReference type="FunFam" id="2.40.10.10:FF:000068">
    <property type="entry name" value="transmembrane protease serine 2"/>
    <property type="match status" value="1"/>
</dbReference>
<dbReference type="InterPro" id="IPR050430">
    <property type="entry name" value="Peptidase_S1"/>
</dbReference>
<dbReference type="Gene3D" id="2.40.10.10">
    <property type="entry name" value="Trypsin-like serine proteases"/>
    <property type="match status" value="1"/>
</dbReference>
<dbReference type="InterPro" id="IPR018114">
    <property type="entry name" value="TRYPSIN_HIS"/>
</dbReference>
<dbReference type="GO" id="GO:0006508">
    <property type="term" value="P:proteolysis"/>
    <property type="evidence" value="ECO:0007669"/>
    <property type="project" value="UniProtKB-KW"/>
</dbReference>
<dbReference type="InterPro" id="IPR043504">
    <property type="entry name" value="Peptidase_S1_PA_chymotrypsin"/>
</dbReference>
<evidence type="ECO:0000256" key="6">
    <source>
        <dbReference type="SAM" id="SignalP"/>
    </source>
</evidence>
<dbReference type="CDD" id="cd00190">
    <property type="entry name" value="Tryp_SPc"/>
    <property type="match status" value="1"/>
</dbReference>
<gene>
    <name evidence="8" type="ORF">HICCMSTLAB_LOCUS9113</name>
</gene>
<dbReference type="SMART" id="SM00020">
    <property type="entry name" value="Tryp_SPc"/>
    <property type="match status" value="1"/>
</dbReference>
<comment type="similarity">
    <text evidence="1">Belongs to the peptidase S1 family.</text>
</comment>
<keyword evidence="5" id="KW-1015">Disulfide bond</keyword>
<dbReference type="PRINTS" id="PR00722">
    <property type="entry name" value="CHYMOTRYPSIN"/>
</dbReference>
<keyword evidence="6" id="KW-0732">Signal</keyword>
<evidence type="ECO:0000256" key="2">
    <source>
        <dbReference type="ARBA" id="ARBA00022670"/>
    </source>
</evidence>
<dbReference type="PANTHER" id="PTHR24276:SF91">
    <property type="entry name" value="AT26814P-RELATED"/>
    <property type="match status" value="1"/>
</dbReference>